<accession>A0ABT3E3K3</accession>
<dbReference type="Proteomes" id="UP001526225">
    <property type="component" value="Unassembled WGS sequence"/>
</dbReference>
<name>A0ABT3E3K3_9LACO</name>
<protein>
    <submittedName>
        <fullName evidence="1">Uncharacterized protein</fullName>
    </submittedName>
</protein>
<sequence>MKQFQQFNKQNGMWVGESDLPDMTDGIENTEVPVRAKTLPVSVMVFDRTIQDWREVTPEQWRVHLDKVTPEKPSEIDEYMATTTMAIAELSKTNMMLTMTNEKQARTISAIENRLAELESKGDN</sequence>
<evidence type="ECO:0000313" key="1">
    <source>
        <dbReference type="EMBL" id="MCW0952995.1"/>
    </source>
</evidence>
<proteinExistence type="predicted"/>
<organism evidence="1 2">
    <name type="scientific">Weissella ceti</name>
    <dbReference type="NCBI Taxonomy" id="759620"/>
    <lineage>
        <taxon>Bacteria</taxon>
        <taxon>Bacillati</taxon>
        <taxon>Bacillota</taxon>
        <taxon>Bacilli</taxon>
        <taxon>Lactobacillales</taxon>
        <taxon>Lactobacillaceae</taxon>
        <taxon>Weissella</taxon>
    </lineage>
</organism>
<comment type="caution">
    <text evidence="1">The sequence shown here is derived from an EMBL/GenBank/DDBJ whole genome shotgun (WGS) entry which is preliminary data.</text>
</comment>
<reference evidence="1 2" key="1">
    <citation type="submission" date="2022-10" db="EMBL/GenBank/DDBJ databases">
        <title>Weissella fermenti sp. nov., isolated from fermented cabbage.</title>
        <authorList>
            <person name="Lee J.K."/>
            <person name="Baek J.H."/>
            <person name="Choi D.G."/>
            <person name="Kim J.M."/>
            <person name="Jeon C.O."/>
        </authorList>
    </citation>
    <scope>NUCLEOTIDE SEQUENCE [LARGE SCALE GENOMIC DNA]</scope>
    <source>
        <strain evidence="1 2">KACC 18534</strain>
    </source>
</reference>
<keyword evidence="2" id="KW-1185">Reference proteome</keyword>
<dbReference type="EMBL" id="JAOZFE010000002">
    <property type="protein sequence ID" value="MCW0952995.1"/>
    <property type="molecule type" value="Genomic_DNA"/>
</dbReference>
<dbReference type="RefSeq" id="WP_213408337.1">
    <property type="nucleotide sequence ID" value="NZ_CP074441.1"/>
</dbReference>
<gene>
    <name evidence="1" type="ORF">OIT44_02775</name>
</gene>
<evidence type="ECO:0000313" key="2">
    <source>
        <dbReference type="Proteomes" id="UP001526225"/>
    </source>
</evidence>